<dbReference type="InterPro" id="IPR007568">
    <property type="entry name" value="RTA1"/>
</dbReference>
<evidence type="ECO:0000313" key="7">
    <source>
        <dbReference type="Proteomes" id="UP000800094"/>
    </source>
</evidence>
<dbReference type="Proteomes" id="UP000800094">
    <property type="component" value="Unassembled WGS sequence"/>
</dbReference>
<accession>A0A6A6I9V7</accession>
<evidence type="ECO:0000313" key="6">
    <source>
        <dbReference type="EMBL" id="KAF2247009.1"/>
    </source>
</evidence>
<organism evidence="6 7">
    <name type="scientific">Trematosphaeria pertusa</name>
    <dbReference type="NCBI Taxonomy" id="390896"/>
    <lineage>
        <taxon>Eukaryota</taxon>
        <taxon>Fungi</taxon>
        <taxon>Dikarya</taxon>
        <taxon>Ascomycota</taxon>
        <taxon>Pezizomycotina</taxon>
        <taxon>Dothideomycetes</taxon>
        <taxon>Pleosporomycetidae</taxon>
        <taxon>Pleosporales</taxon>
        <taxon>Massarineae</taxon>
        <taxon>Trematosphaeriaceae</taxon>
        <taxon>Trematosphaeria</taxon>
    </lineage>
</organism>
<feature type="transmembrane region" description="Helical" evidence="5">
    <location>
        <begin position="156"/>
        <end position="178"/>
    </location>
</feature>
<keyword evidence="4 5" id="KW-0472">Membrane</keyword>
<comment type="subcellular location">
    <subcellularLocation>
        <location evidence="1">Membrane</location>
        <topology evidence="1">Multi-pass membrane protein</topology>
    </subcellularLocation>
</comment>
<sequence length="274" mass="30833">MANSEPVEWKLWSYTPSLAGGIIAAIIFFILTGFHAFRLVQNRTWFCIPFVIGGLFEAVGYAGRAAAHNDTEAKIPYIIQSVLILLAPILFAASIYMILSRLILRTDSTSLSIVRPRWVTKIFVCGDILCFFVQSGGAGMLVQADDQDAVKRGENVILGGLILQILVFGFFVVVTGVWHRRLGDRPTVAANEVPWKKYIWLLYAASACITIRNTCRVVEYALGRDGYLLTHEWTLYFYDFLPMIITLTVCVAWYDPNISPRKHADFEIGMTHSR</sequence>
<feature type="transmembrane region" description="Helical" evidence="5">
    <location>
        <begin position="119"/>
        <end position="144"/>
    </location>
</feature>
<dbReference type="GeneID" id="54575619"/>
<feature type="transmembrane region" description="Helical" evidence="5">
    <location>
        <begin position="75"/>
        <end position="99"/>
    </location>
</feature>
<evidence type="ECO:0000256" key="2">
    <source>
        <dbReference type="ARBA" id="ARBA00022692"/>
    </source>
</evidence>
<feature type="transmembrane region" description="Helical" evidence="5">
    <location>
        <begin position="198"/>
        <end position="215"/>
    </location>
</feature>
<evidence type="ECO:0000256" key="5">
    <source>
        <dbReference type="SAM" id="Phobius"/>
    </source>
</evidence>
<evidence type="ECO:0000256" key="1">
    <source>
        <dbReference type="ARBA" id="ARBA00004141"/>
    </source>
</evidence>
<proteinExistence type="predicted"/>
<dbReference type="AlphaFoldDB" id="A0A6A6I9V7"/>
<reference evidence="6" key="1">
    <citation type="journal article" date="2020" name="Stud. Mycol.">
        <title>101 Dothideomycetes genomes: a test case for predicting lifestyles and emergence of pathogens.</title>
        <authorList>
            <person name="Haridas S."/>
            <person name="Albert R."/>
            <person name="Binder M."/>
            <person name="Bloem J."/>
            <person name="Labutti K."/>
            <person name="Salamov A."/>
            <person name="Andreopoulos B."/>
            <person name="Baker S."/>
            <person name="Barry K."/>
            <person name="Bills G."/>
            <person name="Bluhm B."/>
            <person name="Cannon C."/>
            <person name="Castanera R."/>
            <person name="Culley D."/>
            <person name="Daum C."/>
            <person name="Ezra D."/>
            <person name="Gonzalez J."/>
            <person name="Henrissat B."/>
            <person name="Kuo A."/>
            <person name="Liang C."/>
            <person name="Lipzen A."/>
            <person name="Lutzoni F."/>
            <person name="Magnuson J."/>
            <person name="Mondo S."/>
            <person name="Nolan M."/>
            <person name="Ohm R."/>
            <person name="Pangilinan J."/>
            <person name="Park H.-J."/>
            <person name="Ramirez L."/>
            <person name="Alfaro M."/>
            <person name="Sun H."/>
            <person name="Tritt A."/>
            <person name="Yoshinaga Y."/>
            <person name="Zwiers L.-H."/>
            <person name="Turgeon B."/>
            <person name="Goodwin S."/>
            <person name="Spatafora J."/>
            <person name="Crous P."/>
            <person name="Grigoriev I."/>
        </authorList>
    </citation>
    <scope>NUCLEOTIDE SEQUENCE</scope>
    <source>
        <strain evidence="6">CBS 122368</strain>
    </source>
</reference>
<evidence type="ECO:0000256" key="4">
    <source>
        <dbReference type="ARBA" id="ARBA00023136"/>
    </source>
</evidence>
<protein>
    <submittedName>
        <fullName evidence="6">RTA1 like protein</fullName>
    </submittedName>
</protein>
<dbReference type="RefSeq" id="XP_033682013.1">
    <property type="nucleotide sequence ID" value="XM_033822289.1"/>
</dbReference>
<feature type="transmembrane region" description="Helical" evidence="5">
    <location>
        <begin position="44"/>
        <end position="63"/>
    </location>
</feature>
<dbReference type="PANTHER" id="PTHR31465:SF35">
    <property type="entry name" value="RTA1 DOMAIN PROTEIN-RELATED"/>
    <property type="match status" value="1"/>
</dbReference>
<dbReference type="Pfam" id="PF04479">
    <property type="entry name" value="RTA1"/>
    <property type="match status" value="1"/>
</dbReference>
<keyword evidence="2 5" id="KW-0812">Transmembrane</keyword>
<dbReference type="PANTHER" id="PTHR31465">
    <property type="entry name" value="PROTEIN RTA1-RELATED"/>
    <property type="match status" value="1"/>
</dbReference>
<feature type="transmembrane region" description="Helical" evidence="5">
    <location>
        <begin position="235"/>
        <end position="254"/>
    </location>
</feature>
<gene>
    <name evidence="6" type="ORF">BU26DRAFT_339485</name>
</gene>
<evidence type="ECO:0000256" key="3">
    <source>
        <dbReference type="ARBA" id="ARBA00022989"/>
    </source>
</evidence>
<keyword evidence="7" id="KW-1185">Reference proteome</keyword>
<dbReference type="EMBL" id="ML987197">
    <property type="protein sequence ID" value="KAF2247009.1"/>
    <property type="molecule type" value="Genomic_DNA"/>
</dbReference>
<dbReference type="OrthoDB" id="3358017at2759"/>
<dbReference type="GO" id="GO:0016020">
    <property type="term" value="C:membrane"/>
    <property type="evidence" value="ECO:0007669"/>
    <property type="project" value="UniProtKB-SubCell"/>
</dbReference>
<feature type="transmembrane region" description="Helical" evidence="5">
    <location>
        <begin position="18"/>
        <end position="37"/>
    </location>
</feature>
<name>A0A6A6I9V7_9PLEO</name>
<keyword evidence="3 5" id="KW-1133">Transmembrane helix</keyword>